<dbReference type="SUPFAM" id="SSF50475">
    <property type="entry name" value="FMN-binding split barrel"/>
    <property type="match status" value="1"/>
</dbReference>
<evidence type="ECO:0000259" key="1">
    <source>
        <dbReference type="PROSITE" id="PS51384"/>
    </source>
</evidence>
<dbReference type="OrthoDB" id="436496at2759"/>
<gene>
    <name evidence="2" type="ORF">K432DRAFT_331546</name>
</gene>
<feature type="domain" description="FAD-binding FR-type" evidence="1">
    <location>
        <begin position="359"/>
        <end position="484"/>
    </location>
</feature>
<dbReference type="PANTHER" id="PTHR42815">
    <property type="entry name" value="FAD-BINDING, PUTATIVE (AFU_ORTHOLOGUE AFUA_6G07600)-RELATED"/>
    <property type="match status" value="1"/>
</dbReference>
<reference evidence="2 3" key="1">
    <citation type="journal article" date="2016" name="Nat. Commun.">
        <title>Ectomycorrhizal ecology is imprinted in the genome of the dominant symbiotic fungus Cenococcum geophilum.</title>
        <authorList>
            <consortium name="DOE Joint Genome Institute"/>
            <person name="Peter M."/>
            <person name="Kohler A."/>
            <person name="Ohm R.A."/>
            <person name="Kuo A."/>
            <person name="Krutzmann J."/>
            <person name="Morin E."/>
            <person name="Arend M."/>
            <person name="Barry K.W."/>
            <person name="Binder M."/>
            <person name="Choi C."/>
            <person name="Clum A."/>
            <person name="Copeland A."/>
            <person name="Grisel N."/>
            <person name="Haridas S."/>
            <person name="Kipfer T."/>
            <person name="LaButti K."/>
            <person name="Lindquist E."/>
            <person name="Lipzen A."/>
            <person name="Maire R."/>
            <person name="Meier B."/>
            <person name="Mihaltcheva S."/>
            <person name="Molinier V."/>
            <person name="Murat C."/>
            <person name="Poggeler S."/>
            <person name="Quandt C.A."/>
            <person name="Sperisen C."/>
            <person name="Tritt A."/>
            <person name="Tisserant E."/>
            <person name="Crous P.W."/>
            <person name="Henrissat B."/>
            <person name="Nehls U."/>
            <person name="Egli S."/>
            <person name="Spatafora J.W."/>
            <person name="Grigoriev I.V."/>
            <person name="Martin F.M."/>
        </authorList>
    </citation>
    <scope>NUCLEOTIDE SEQUENCE [LARGE SCALE GENOMIC DNA]</scope>
    <source>
        <strain evidence="2 3">CBS 459.81</strain>
    </source>
</reference>
<name>A0A8E2JDS6_9PEZI</name>
<proteinExistence type="predicted"/>
<dbReference type="InterPro" id="IPR039261">
    <property type="entry name" value="FNR_nucleotide-bd"/>
</dbReference>
<dbReference type="AlphaFoldDB" id="A0A8E2JDS6"/>
<evidence type="ECO:0000313" key="2">
    <source>
        <dbReference type="EMBL" id="OCK78738.1"/>
    </source>
</evidence>
<dbReference type="PANTHER" id="PTHR42815:SF2">
    <property type="entry name" value="FAD-BINDING, PUTATIVE (AFU_ORTHOLOGUE AFUA_6G07600)-RELATED"/>
    <property type="match status" value="1"/>
</dbReference>
<dbReference type="EMBL" id="KV745043">
    <property type="protein sequence ID" value="OCK78738.1"/>
    <property type="molecule type" value="Genomic_DNA"/>
</dbReference>
<sequence length="622" mass="68166">MSFSVALPWSAGEERMHQLMHVPDRYDNPTSSMLTPQASWMLQRAPLLAIGTLDDSGRPWTTIWGGKPGFSQPLGSSIVGSRTFVDRKYDPVVQALVGGRSDGEVVKGEVGRMVSGLAIDLMSRKRVKLYGRMMAAALAPVEHDEDEAYVDDVSDLSGQGQLQLVVKIEQSLGNCPKYLNQKEIRPALVLPKLLSQSPNLPPEALALVAKSDLFFISSSNNDFDMDTNHRGGPPGFVRVLSNDDDGAQLVYPEYSGNRLYQTLGNLQLNPLAGLVFPDFDTGDVLYVTGTVEILIGSAAADVLPRSNLALKIKLTEARYVKSGLPFRGAAKEYSPYNPNVRLLAKEDHLYSTISSQVSSSSNTARLLKRTQITPNIHRLRFSMTNPTFYRPGQWVALDFSEELDIGYSHMRDDDPRSLNDDFIRTFTISSSPPGHPTTATGPPPSEFEITIRAVGPVTSFLSHQNSRSGLSVPLRGIGGNFTINAPTSSSKELVPFIAGGVGITPLLGHLPHLPLDHLRLLWTIRADDLPLVLDTIETYPALGPSTTIFITSPEAGTVTDRVLVDLAQRGVRYAARRMTRGDLDEVGAEVSGEWYVCAGKTLRTQLLEWLSGRKVVYEDFNF</sequence>
<dbReference type="InterPro" id="IPR012349">
    <property type="entry name" value="Split_barrel_FMN-bd"/>
</dbReference>
<evidence type="ECO:0000313" key="3">
    <source>
        <dbReference type="Proteomes" id="UP000250266"/>
    </source>
</evidence>
<dbReference type="Gene3D" id="2.40.30.10">
    <property type="entry name" value="Translation factors"/>
    <property type="match status" value="1"/>
</dbReference>
<keyword evidence="3" id="KW-1185">Reference proteome</keyword>
<dbReference type="Gene3D" id="2.30.110.10">
    <property type="entry name" value="Electron Transport, Fmn-binding Protein, Chain A"/>
    <property type="match status" value="1"/>
</dbReference>
<accession>A0A8E2JDS6</accession>
<protein>
    <submittedName>
        <fullName evidence="2">Oxidoreductase-like protein</fullName>
    </submittedName>
</protein>
<dbReference type="InterPro" id="IPR017938">
    <property type="entry name" value="Riboflavin_synthase-like_b-brl"/>
</dbReference>
<dbReference type="PROSITE" id="PS51384">
    <property type="entry name" value="FAD_FR"/>
    <property type="match status" value="1"/>
</dbReference>
<dbReference type="GO" id="GO:0016491">
    <property type="term" value="F:oxidoreductase activity"/>
    <property type="evidence" value="ECO:0007669"/>
    <property type="project" value="InterPro"/>
</dbReference>
<organism evidence="2 3">
    <name type="scientific">Lepidopterella palustris CBS 459.81</name>
    <dbReference type="NCBI Taxonomy" id="1314670"/>
    <lineage>
        <taxon>Eukaryota</taxon>
        <taxon>Fungi</taxon>
        <taxon>Dikarya</taxon>
        <taxon>Ascomycota</taxon>
        <taxon>Pezizomycotina</taxon>
        <taxon>Dothideomycetes</taxon>
        <taxon>Pleosporomycetidae</taxon>
        <taxon>Mytilinidiales</taxon>
        <taxon>Argynnaceae</taxon>
        <taxon>Lepidopterella</taxon>
    </lineage>
</organism>
<dbReference type="Proteomes" id="UP000250266">
    <property type="component" value="Unassembled WGS sequence"/>
</dbReference>
<dbReference type="SUPFAM" id="SSF63380">
    <property type="entry name" value="Riboflavin synthase domain-like"/>
    <property type="match status" value="1"/>
</dbReference>
<dbReference type="SUPFAM" id="SSF52343">
    <property type="entry name" value="Ferredoxin reductase-like, C-terminal NADP-linked domain"/>
    <property type="match status" value="1"/>
</dbReference>
<dbReference type="InterPro" id="IPR017927">
    <property type="entry name" value="FAD-bd_FR_type"/>
</dbReference>
<dbReference type="Gene3D" id="3.40.50.80">
    <property type="entry name" value="Nucleotide-binding domain of ferredoxin-NADP reductase (FNR) module"/>
    <property type="match status" value="1"/>
</dbReference>